<evidence type="ECO:0008006" key="4">
    <source>
        <dbReference type="Google" id="ProtNLM"/>
    </source>
</evidence>
<evidence type="ECO:0000256" key="1">
    <source>
        <dbReference type="SAM" id="Phobius"/>
    </source>
</evidence>
<sequence length="232" mass="26226">MRRMFPGQRAHQGSTWQLYRYIRSFAQRSYGKQGLPIAAFPSFVPYLCFVVMYRTDRIILIFFISACAVFVVLHNFLTCPSPAIKKMVEGVEVLDTMCSKMASDCYIVKQSVYKNFQINRFVVSQKHSHGGRYTISKTPMKINSQGKLTFNRSTIAFECLIVGAVAPFALNPSLFDKKGYVLSIGLGGASYDMFFYSNFPKLDVTVVELDPTIATMAKNGLALWNPTVVEQW</sequence>
<reference evidence="2 3" key="1">
    <citation type="journal article" date="2015" name="Genome Biol.">
        <title>Comparative genomics of Steinernema reveals deeply conserved gene regulatory networks.</title>
        <authorList>
            <person name="Dillman A.R."/>
            <person name="Macchietto M."/>
            <person name="Porter C.F."/>
            <person name="Rogers A."/>
            <person name="Williams B."/>
            <person name="Antoshechkin I."/>
            <person name="Lee M.M."/>
            <person name="Goodwin Z."/>
            <person name="Lu X."/>
            <person name="Lewis E.E."/>
            <person name="Goodrich-Blair H."/>
            <person name="Stock S.P."/>
            <person name="Adams B.J."/>
            <person name="Sternberg P.W."/>
            <person name="Mortazavi A."/>
        </authorList>
    </citation>
    <scope>NUCLEOTIDE SEQUENCE [LARGE SCALE GENOMIC DNA]</scope>
    <source>
        <strain evidence="2 3">ALL</strain>
    </source>
</reference>
<dbReference type="Gene3D" id="3.40.50.150">
    <property type="entry name" value="Vaccinia Virus protein VP39"/>
    <property type="match status" value="1"/>
</dbReference>
<organism evidence="2 3">
    <name type="scientific">Steinernema carpocapsae</name>
    <name type="common">Entomopathogenic nematode</name>
    <dbReference type="NCBI Taxonomy" id="34508"/>
    <lineage>
        <taxon>Eukaryota</taxon>
        <taxon>Metazoa</taxon>
        <taxon>Ecdysozoa</taxon>
        <taxon>Nematoda</taxon>
        <taxon>Chromadorea</taxon>
        <taxon>Rhabditida</taxon>
        <taxon>Tylenchina</taxon>
        <taxon>Panagrolaimomorpha</taxon>
        <taxon>Strongyloidoidea</taxon>
        <taxon>Steinernematidae</taxon>
        <taxon>Steinernema</taxon>
    </lineage>
</organism>
<feature type="transmembrane region" description="Helical" evidence="1">
    <location>
        <begin position="58"/>
        <end position="77"/>
    </location>
</feature>
<dbReference type="EMBL" id="AZBU02000011">
    <property type="protein sequence ID" value="TKR61828.1"/>
    <property type="molecule type" value="Genomic_DNA"/>
</dbReference>
<dbReference type="OrthoDB" id="411785at2759"/>
<keyword evidence="3" id="KW-1185">Reference proteome</keyword>
<protein>
    <recommendedName>
        <fullName evidence="4">PABS domain-containing protein</fullName>
    </recommendedName>
</protein>
<dbReference type="InterPro" id="IPR029063">
    <property type="entry name" value="SAM-dependent_MTases_sf"/>
</dbReference>
<comment type="caution">
    <text evidence="2">The sequence shown here is derived from an EMBL/GenBank/DDBJ whole genome shotgun (WGS) entry which is preliminary data.</text>
</comment>
<keyword evidence="1" id="KW-0812">Transmembrane</keyword>
<feature type="transmembrane region" description="Helical" evidence="1">
    <location>
        <begin position="34"/>
        <end position="52"/>
    </location>
</feature>
<dbReference type="Proteomes" id="UP000298663">
    <property type="component" value="Unassembled WGS sequence"/>
</dbReference>
<evidence type="ECO:0000313" key="3">
    <source>
        <dbReference type="Proteomes" id="UP000298663"/>
    </source>
</evidence>
<keyword evidence="1" id="KW-1133">Transmembrane helix</keyword>
<gene>
    <name evidence="2" type="ORF">L596_028883</name>
</gene>
<accession>A0A4U5LZN3</accession>
<evidence type="ECO:0000313" key="2">
    <source>
        <dbReference type="EMBL" id="TKR61828.1"/>
    </source>
</evidence>
<proteinExistence type="predicted"/>
<dbReference type="AlphaFoldDB" id="A0A4U5LZN3"/>
<keyword evidence="1" id="KW-0472">Membrane</keyword>
<reference evidence="2 3" key="2">
    <citation type="journal article" date="2019" name="G3 (Bethesda)">
        <title>Hybrid Assembly of the Genome of the Entomopathogenic Nematode Steinernema carpocapsae Identifies the X-Chromosome.</title>
        <authorList>
            <person name="Serra L."/>
            <person name="Macchietto M."/>
            <person name="Macias-Munoz A."/>
            <person name="McGill C.J."/>
            <person name="Rodriguez I.M."/>
            <person name="Rodriguez B."/>
            <person name="Murad R."/>
            <person name="Mortazavi A."/>
        </authorList>
    </citation>
    <scope>NUCLEOTIDE SEQUENCE [LARGE SCALE GENOMIC DNA]</scope>
    <source>
        <strain evidence="2 3">ALL</strain>
    </source>
</reference>
<name>A0A4U5LZN3_STECR</name>